<feature type="transmembrane region" description="Helical" evidence="1">
    <location>
        <begin position="57"/>
        <end position="74"/>
    </location>
</feature>
<feature type="transmembrane region" description="Helical" evidence="1">
    <location>
        <begin position="244"/>
        <end position="274"/>
    </location>
</feature>
<dbReference type="AlphaFoldDB" id="A0A7J5HZQ1"/>
<feature type="transmembrane region" description="Helical" evidence="1">
    <location>
        <begin position="420"/>
        <end position="439"/>
    </location>
</feature>
<feature type="transmembrane region" description="Helical" evidence="1">
    <location>
        <begin position="471"/>
        <end position="488"/>
    </location>
</feature>
<feature type="transmembrane region" description="Helical" evidence="1">
    <location>
        <begin position="86"/>
        <end position="105"/>
    </location>
</feature>
<dbReference type="EMBL" id="WCTL01000006">
    <property type="protein sequence ID" value="KAB4237365.1"/>
    <property type="molecule type" value="Genomic_DNA"/>
</dbReference>
<feature type="transmembrane region" description="Helical" evidence="1">
    <location>
        <begin position="173"/>
        <end position="202"/>
    </location>
</feature>
<proteinExistence type="predicted"/>
<keyword evidence="1" id="KW-0812">Transmembrane</keyword>
<feature type="transmembrane region" description="Helical" evidence="1">
    <location>
        <begin position="214"/>
        <end position="232"/>
    </location>
</feature>
<evidence type="ECO:0000313" key="3">
    <source>
        <dbReference type="Proteomes" id="UP000462376"/>
    </source>
</evidence>
<dbReference type="Proteomes" id="UP000462376">
    <property type="component" value="Unassembled WGS sequence"/>
</dbReference>
<protein>
    <submittedName>
        <fullName evidence="2">O-antigen polysaccharide polymerase Wzy</fullName>
    </submittedName>
</protein>
<keyword evidence="1" id="KW-0472">Membrane</keyword>
<comment type="caution">
    <text evidence="2">The sequence shown here is derived from an EMBL/GenBank/DDBJ whole genome shotgun (WGS) entry which is preliminary data.</text>
</comment>
<feature type="transmembrane region" description="Helical" evidence="1">
    <location>
        <begin position="448"/>
        <end position="465"/>
    </location>
</feature>
<keyword evidence="1" id="KW-1133">Transmembrane helix</keyword>
<organism evidence="2 3">
    <name type="scientific">Bacteroides uniformis</name>
    <dbReference type="NCBI Taxonomy" id="820"/>
    <lineage>
        <taxon>Bacteria</taxon>
        <taxon>Pseudomonadati</taxon>
        <taxon>Bacteroidota</taxon>
        <taxon>Bacteroidia</taxon>
        <taxon>Bacteroidales</taxon>
        <taxon>Bacteroidaceae</taxon>
        <taxon>Bacteroides</taxon>
    </lineage>
</organism>
<gene>
    <name evidence="2" type="ORF">GAP47_08785</name>
</gene>
<dbReference type="InterPro" id="IPR029468">
    <property type="entry name" value="O-ag_pol_Wzy"/>
</dbReference>
<evidence type="ECO:0000256" key="1">
    <source>
        <dbReference type="SAM" id="Phobius"/>
    </source>
</evidence>
<feature type="transmembrane region" description="Helical" evidence="1">
    <location>
        <begin position="315"/>
        <end position="339"/>
    </location>
</feature>
<feature type="transmembrane region" description="Helical" evidence="1">
    <location>
        <begin position="286"/>
        <end position="303"/>
    </location>
</feature>
<name>A0A7J5HZQ1_BACUN</name>
<sequence>MCKRICGHFISLLMSSTIQLLMNKRILVALSLQLGLLLMVIGVYICLNPWSWQSKSLLEIMFMFVVFQSLVLHTNFHGTWKNIDNLFIAFFVFFLGTRFLFDFFSDKYNVCFFEFFLARQVSVNVVNRAVFNLMIALCSYNIGGLLWRYFSKSYRKDEFIPSLESEWLPSNKVVYALLGVGVLAKLYYSYQVFMAMLTYGYLSFFTDGFSINRNLAFMFAETFYEIAIFIIICRKEKMRKWEAFFIFLYIGLSMATGQRGLGMLSVVFFIFYLVKAGKMKINIMKLFLIVVFLFLFSVVVGNIRSDKELDFTSVFSYFFDFFYGQAISITVLVSTIDYISQIDFSFWDLFGHIRYLLEYYWEKITLQTPVPIDALTLQAEEYKWYGQYISCLTNPDMYYRGLGTGSSYVGQLFAVGKEGAQFLGGMFVGYLAGVFYHYLSSPNFLKRFYAFHALTVFIFIPRANLFEFVSMQWAPYVTSLFIYFFILMGKRKKSVTINCCYV</sequence>
<accession>A0A7J5HZQ1</accession>
<reference evidence="2 3" key="1">
    <citation type="journal article" date="2019" name="Nat. Med.">
        <title>A library of human gut bacterial isolates paired with longitudinal multiomics data enables mechanistic microbiome research.</title>
        <authorList>
            <person name="Poyet M."/>
            <person name="Groussin M."/>
            <person name="Gibbons S.M."/>
            <person name="Avila-Pacheco J."/>
            <person name="Jiang X."/>
            <person name="Kearney S.M."/>
            <person name="Perrotta A.R."/>
            <person name="Berdy B."/>
            <person name="Zhao S."/>
            <person name="Lieberman T.D."/>
            <person name="Swanson P.K."/>
            <person name="Smith M."/>
            <person name="Roesemann S."/>
            <person name="Alexander J.E."/>
            <person name="Rich S.A."/>
            <person name="Livny J."/>
            <person name="Vlamakis H."/>
            <person name="Clish C."/>
            <person name="Bullock K."/>
            <person name="Deik A."/>
            <person name="Scott J."/>
            <person name="Pierce K.A."/>
            <person name="Xavier R.J."/>
            <person name="Alm E.J."/>
        </authorList>
    </citation>
    <scope>NUCLEOTIDE SEQUENCE [LARGE SCALE GENOMIC DNA]</scope>
    <source>
        <strain evidence="2 3">BIOML-A5</strain>
    </source>
</reference>
<dbReference type="Pfam" id="PF14296">
    <property type="entry name" value="O-ag_pol_Wzy"/>
    <property type="match status" value="1"/>
</dbReference>
<evidence type="ECO:0000313" key="2">
    <source>
        <dbReference type="EMBL" id="KAB4237365.1"/>
    </source>
</evidence>
<feature type="transmembrane region" description="Helical" evidence="1">
    <location>
        <begin position="26"/>
        <end position="45"/>
    </location>
</feature>
<feature type="transmembrane region" description="Helical" evidence="1">
    <location>
        <begin position="125"/>
        <end position="147"/>
    </location>
</feature>